<dbReference type="Gene3D" id="1.50.10.20">
    <property type="match status" value="2"/>
</dbReference>
<comment type="similarity">
    <text evidence="1">Belongs to the terpene cyclase/mutase family.</text>
</comment>
<dbReference type="EMBL" id="AUZX01003854">
    <property type="protein sequence ID" value="EQD72758.1"/>
    <property type="molecule type" value="Genomic_DNA"/>
</dbReference>
<dbReference type="GO" id="GO:0016104">
    <property type="term" value="P:triterpenoid biosynthetic process"/>
    <property type="evidence" value="ECO:0007669"/>
    <property type="project" value="InterPro"/>
</dbReference>
<dbReference type="NCBIfam" id="TIGR01787">
    <property type="entry name" value="squalene_cyclas"/>
    <property type="match status" value="1"/>
</dbReference>
<evidence type="ECO:0000259" key="4">
    <source>
        <dbReference type="Pfam" id="PF13243"/>
    </source>
</evidence>
<dbReference type="InterPro" id="IPR032697">
    <property type="entry name" value="SQ_cyclase_N"/>
</dbReference>
<feature type="non-terminal residue" evidence="6">
    <location>
        <position position="1"/>
    </location>
</feature>
<sequence length="409" mass="45535">FMLDRAFRVLDPLIPRAMRARALRRAERWTIERLNGEDGLGAIFPAMVNALEMMVLLGYGPDDPRRVTAKRALEKLVVEQGDRAYCQPCVSPVWDTGLACLTLQALGDNESLAGACRGLDWLLPRQILEPVGDWRARRPAVRSGGWPFQYGNAHYPDLDDTAVVAWSMHAAQGRERYAHSIGRSLDWLVGMQSDGGGFAAFDADNTHYNLNYIPFADHGALLDPPTSDVTARVVTVLARAERPQDRPALERALAFLRREQEPDGSWFGRWGTNYIYGTWSVLVALEAAGVAATDPAVVRAVEWLRARQNADGGWGESNDSYDRARYGDRPFVSTPYQTAWAVLGLIAAGERASPAAHRGVEFLLRTQQHGLWSHPSFTAPGFPRVFYLKYHGYSAYFPLWALAAYRQGS</sequence>
<evidence type="ECO:0000256" key="2">
    <source>
        <dbReference type="ARBA" id="ARBA00022737"/>
    </source>
</evidence>
<dbReference type="AlphaFoldDB" id="T1BVW8"/>
<evidence type="ECO:0000259" key="5">
    <source>
        <dbReference type="Pfam" id="PF13249"/>
    </source>
</evidence>
<dbReference type="NCBIfam" id="TIGR01507">
    <property type="entry name" value="hopene_cyclase"/>
    <property type="match status" value="1"/>
</dbReference>
<gene>
    <name evidence="6" type="ORF">B1A_05293</name>
</gene>
<reference evidence="6" key="1">
    <citation type="submission" date="2013-08" db="EMBL/GenBank/DDBJ databases">
        <authorList>
            <person name="Mendez C."/>
            <person name="Richter M."/>
            <person name="Ferrer M."/>
            <person name="Sanchez J."/>
        </authorList>
    </citation>
    <scope>NUCLEOTIDE SEQUENCE</scope>
</reference>
<accession>T1BVW8</accession>
<dbReference type="GO" id="GO:0005811">
    <property type="term" value="C:lipid droplet"/>
    <property type="evidence" value="ECO:0007669"/>
    <property type="project" value="InterPro"/>
</dbReference>
<organism evidence="6">
    <name type="scientific">mine drainage metagenome</name>
    <dbReference type="NCBI Taxonomy" id="410659"/>
    <lineage>
        <taxon>unclassified sequences</taxon>
        <taxon>metagenomes</taxon>
        <taxon>ecological metagenomes</taxon>
    </lineage>
</organism>
<keyword evidence="3" id="KW-0413">Isomerase</keyword>
<feature type="domain" description="Squalene cyclase N-terminal" evidence="5">
    <location>
        <begin position="2"/>
        <end position="80"/>
    </location>
</feature>
<evidence type="ECO:0000313" key="6">
    <source>
        <dbReference type="EMBL" id="EQD72758.1"/>
    </source>
</evidence>
<dbReference type="InterPro" id="IPR008930">
    <property type="entry name" value="Terpenoid_cyclase/PrenylTrfase"/>
</dbReference>
<dbReference type="InterPro" id="IPR006400">
    <property type="entry name" value="Hopene-cyclase"/>
</dbReference>
<keyword evidence="2" id="KW-0677">Repeat</keyword>
<evidence type="ECO:0000256" key="1">
    <source>
        <dbReference type="ARBA" id="ARBA00009755"/>
    </source>
</evidence>
<evidence type="ECO:0000256" key="3">
    <source>
        <dbReference type="ARBA" id="ARBA00023235"/>
    </source>
</evidence>
<dbReference type="PANTHER" id="PTHR11764">
    <property type="entry name" value="TERPENE CYCLASE/MUTASE FAMILY MEMBER"/>
    <property type="match status" value="1"/>
</dbReference>
<reference evidence="6" key="2">
    <citation type="journal article" date="2014" name="ISME J.">
        <title>Microbial stratification in low pH oxic and suboxic macroscopic growths along an acid mine drainage.</title>
        <authorList>
            <person name="Mendez-Garcia C."/>
            <person name="Mesa V."/>
            <person name="Sprenger R.R."/>
            <person name="Richter M."/>
            <person name="Diez M.S."/>
            <person name="Solano J."/>
            <person name="Bargiela R."/>
            <person name="Golyshina O.V."/>
            <person name="Manteca A."/>
            <person name="Ramos J.L."/>
            <person name="Gallego J.R."/>
            <person name="Llorente I."/>
            <person name="Martins Dos Santos V.A."/>
            <person name="Jensen O.N."/>
            <person name="Pelaez A.I."/>
            <person name="Sanchez J."/>
            <person name="Ferrer M."/>
        </authorList>
    </citation>
    <scope>NUCLEOTIDE SEQUENCE</scope>
</reference>
<feature type="domain" description="Squalene cyclase C-terminal" evidence="4">
    <location>
        <begin position="90"/>
        <end position="407"/>
    </location>
</feature>
<dbReference type="SUPFAM" id="SSF48239">
    <property type="entry name" value="Terpenoid cyclases/Protein prenyltransferases"/>
    <property type="match status" value="2"/>
</dbReference>
<dbReference type="GO" id="GO:0016866">
    <property type="term" value="F:intramolecular transferase activity"/>
    <property type="evidence" value="ECO:0007669"/>
    <property type="project" value="InterPro"/>
</dbReference>
<name>T1BVW8_9ZZZZ</name>
<proteinExistence type="inferred from homology"/>
<dbReference type="PANTHER" id="PTHR11764:SF20">
    <property type="entry name" value="LANOSTEROL SYNTHASE"/>
    <property type="match status" value="1"/>
</dbReference>
<dbReference type="Pfam" id="PF13243">
    <property type="entry name" value="SQHop_cyclase_C"/>
    <property type="match status" value="1"/>
</dbReference>
<dbReference type="InterPro" id="IPR018333">
    <property type="entry name" value="Squalene_cyclase"/>
</dbReference>
<dbReference type="InterPro" id="IPR032696">
    <property type="entry name" value="SQ_cyclase_C"/>
</dbReference>
<dbReference type="Pfam" id="PF13249">
    <property type="entry name" value="SQHop_cyclase_N"/>
    <property type="match status" value="1"/>
</dbReference>
<protein>
    <submittedName>
        <fullName evidence="6">Squalene-hopene cyclase</fullName>
    </submittedName>
</protein>
<comment type="caution">
    <text evidence="6">The sequence shown here is derived from an EMBL/GenBank/DDBJ whole genome shotgun (WGS) entry which is preliminary data.</text>
</comment>